<dbReference type="GO" id="GO:0003723">
    <property type="term" value="F:RNA binding"/>
    <property type="evidence" value="ECO:0007669"/>
    <property type="project" value="InterPro"/>
</dbReference>
<comment type="similarity">
    <text evidence="2">Belongs to the TrhO family.</text>
</comment>
<evidence type="ECO:0000256" key="2">
    <source>
        <dbReference type="HAMAP-Rule" id="MF_00469"/>
    </source>
</evidence>
<comment type="catalytic activity">
    <reaction evidence="2">
        <text>uridine(34) in tRNA + AH2 + O2 = 5-hydroxyuridine(34) in tRNA + A + H2O</text>
        <dbReference type="Rhea" id="RHEA:64224"/>
        <dbReference type="Rhea" id="RHEA-COMP:11727"/>
        <dbReference type="Rhea" id="RHEA-COMP:13381"/>
        <dbReference type="ChEBI" id="CHEBI:13193"/>
        <dbReference type="ChEBI" id="CHEBI:15377"/>
        <dbReference type="ChEBI" id="CHEBI:15379"/>
        <dbReference type="ChEBI" id="CHEBI:17499"/>
        <dbReference type="ChEBI" id="CHEBI:65315"/>
        <dbReference type="ChEBI" id="CHEBI:136877"/>
    </reaction>
</comment>
<evidence type="ECO:0000259" key="4">
    <source>
        <dbReference type="PROSITE" id="PS50206"/>
    </source>
</evidence>
<dbReference type="InterPro" id="IPR040503">
    <property type="entry name" value="TRHO_N"/>
</dbReference>
<dbReference type="InterPro" id="IPR020103">
    <property type="entry name" value="PsdUridine_synth_cat_dom_sf"/>
</dbReference>
<accession>A0A4R7RXQ9</accession>
<dbReference type="SUPFAM" id="SSF55120">
    <property type="entry name" value="Pseudouridine synthase"/>
    <property type="match status" value="1"/>
</dbReference>
<comment type="function">
    <text evidence="2">Catalyzes oxygen-dependent 5-hydroxyuridine (ho5U) modification at position 34 in tRNAs.</text>
</comment>
<dbReference type="InterPro" id="IPR020936">
    <property type="entry name" value="TrhO"/>
</dbReference>
<comment type="caution">
    <text evidence="5">The sequence shown here is derived from an EMBL/GenBank/DDBJ whole genome shotgun (WGS) entry which is preliminary data.</text>
</comment>
<dbReference type="PANTHER" id="PTHR43268:SF3">
    <property type="entry name" value="RHODANESE-LIKE DOMAIN-CONTAINING PROTEIN 7-RELATED"/>
    <property type="match status" value="1"/>
</dbReference>
<evidence type="ECO:0000256" key="3">
    <source>
        <dbReference type="PIRSR" id="PIRSR606225-1"/>
    </source>
</evidence>
<feature type="active site" evidence="3">
    <location>
        <position position="437"/>
    </location>
</feature>
<dbReference type="InterPro" id="IPR006225">
    <property type="entry name" value="PsdUridine_synth_RluC/D"/>
</dbReference>
<dbReference type="EC" id="1.14.-.-" evidence="2"/>
<gene>
    <name evidence="2" type="primary">trhO</name>
    <name evidence="5" type="ORF">EI77_03000</name>
</gene>
<organism evidence="5 6">
    <name type="scientific">Prosthecobacter fusiformis</name>
    <dbReference type="NCBI Taxonomy" id="48464"/>
    <lineage>
        <taxon>Bacteria</taxon>
        <taxon>Pseudomonadati</taxon>
        <taxon>Verrucomicrobiota</taxon>
        <taxon>Verrucomicrobiia</taxon>
        <taxon>Verrucomicrobiales</taxon>
        <taxon>Verrucomicrobiaceae</taxon>
        <taxon>Prosthecobacter</taxon>
    </lineage>
</organism>
<dbReference type="Gene3D" id="3.40.250.10">
    <property type="entry name" value="Rhodanese-like domain"/>
    <property type="match status" value="1"/>
</dbReference>
<dbReference type="GO" id="GO:0001522">
    <property type="term" value="P:pseudouridine synthesis"/>
    <property type="evidence" value="ECO:0007669"/>
    <property type="project" value="InterPro"/>
</dbReference>
<dbReference type="RefSeq" id="WP_133796038.1">
    <property type="nucleotide sequence ID" value="NZ_SOCA01000005.1"/>
</dbReference>
<keyword evidence="2" id="KW-0819">tRNA processing</keyword>
<dbReference type="InterPro" id="IPR006145">
    <property type="entry name" value="PsdUridine_synth_RsuA/RluA"/>
</dbReference>
<evidence type="ECO:0000256" key="1">
    <source>
        <dbReference type="ARBA" id="ARBA00010876"/>
    </source>
</evidence>
<dbReference type="Proteomes" id="UP000295662">
    <property type="component" value="Unassembled WGS sequence"/>
</dbReference>
<dbReference type="GO" id="GO:0016705">
    <property type="term" value="F:oxidoreductase activity, acting on paired donors, with incorporation or reduction of molecular oxygen"/>
    <property type="evidence" value="ECO:0007669"/>
    <property type="project" value="UniProtKB-UniRule"/>
</dbReference>
<evidence type="ECO:0000313" key="5">
    <source>
        <dbReference type="EMBL" id="TDU69347.1"/>
    </source>
</evidence>
<proteinExistence type="inferred from homology"/>
<feature type="domain" description="Rhodanese" evidence="4">
    <location>
        <begin position="131"/>
        <end position="225"/>
    </location>
</feature>
<dbReference type="NCBIfam" id="TIGR00005">
    <property type="entry name" value="rluA_subfam"/>
    <property type="match status" value="1"/>
</dbReference>
<dbReference type="PROSITE" id="PS01129">
    <property type="entry name" value="PSI_RLU"/>
    <property type="match status" value="1"/>
</dbReference>
<dbReference type="Gene3D" id="3.30.70.100">
    <property type="match status" value="1"/>
</dbReference>
<dbReference type="GO" id="GO:0140098">
    <property type="term" value="F:catalytic activity, acting on RNA"/>
    <property type="evidence" value="ECO:0007669"/>
    <property type="project" value="UniProtKB-ARBA"/>
</dbReference>
<dbReference type="InterPro" id="IPR001763">
    <property type="entry name" value="Rhodanese-like_dom"/>
</dbReference>
<dbReference type="GO" id="GO:0009982">
    <property type="term" value="F:pseudouridine synthase activity"/>
    <property type="evidence" value="ECO:0007669"/>
    <property type="project" value="InterPro"/>
</dbReference>
<dbReference type="PANTHER" id="PTHR43268">
    <property type="entry name" value="THIOSULFATE SULFURTRANSFERASE/RHODANESE-LIKE DOMAIN-CONTAINING PROTEIN 2"/>
    <property type="match status" value="1"/>
</dbReference>
<dbReference type="Pfam" id="PF17773">
    <property type="entry name" value="UPF0176_N"/>
    <property type="match status" value="1"/>
</dbReference>
<protein>
    <recommendedName>
        <fullName evidence="2">tRNA uridine(34) hydroxylase</fullName>
        <ecNumber evidence="2">1.14.-.-</ecNumber>
    </recommendedName>
    <alternativeName>
        <fullName evidence="2">tRNA hydroxylation protein O</fullName>
    </alternativeName>
</protein>
<keyword evidence="6" id="KW-1185">Reference proteome</keyword>
<name>A0A4R7RXQ9_9BACT</name>
<comment type="similarity">
    <text evidence="1">Belongs to the pseudouridine synthase RluA family.</text>
</comment>
<dbReference type="NCBIfam" id="NF003703">
    <property type="entry name" value="PRK05320.1"/>
    <property type="match status" value="1"/>
</dbReference>
<dbReference type="OrthoDB" id="9778326at2"/>
<dbReference type="Pfam" id="PF00581">
    <property type="entry name" value="Rhodanese"/>
    <property type="match status" value="1"/>
</dbReference>
<reference evidence="5 6" key="1">
    <citation type="submission" date="2019-03" db="EMBL/GenBank/DDBJ databases">
        <title>Genomic Encyclopedia of Archaeal and Bacterial Type Strains, Phase II (KMG-II): from individual species to whole genera.</title>
        <authorList>
            <person name="Goeker M."/>
        </authorList>
    </citation>
    <scope>NUCLEOTIDE SEQUENCE [LARGE SCALE GENOMIC DNA]</scope>
    <source>
        <strain evidence="5 6">ATCC 25309</strain>
    </source>
</reference>
<sequence>MPETAPAPAAITNIAAYQFATLSDLKSLREKLIALCKGWDLKGTILLSTEGINLFIAGGQHEVDLLVSELRAIPGLEKLTPKVSESAEQPFRRMLVRIKKEIIAFGVEGIEPAKYTSPRIEAHTLKQWLDEGRPITLLDTRNDYEVKLGTFKGAHIIGVNSFRDFPEAVSRLPEALKQQPIVTFCTGGIRCEKAAPFMEREGFEQVWQLEGGILKYFEEVGGAHYDGECFVFDQRVGVDPALSETESTQCFMCQSPLSDAEQQDARFVEHVSCPYCYKTTEQQMAENIAARHKTIRSLITPLPGSAPYDHQQPLNVPRACDGLTLLDTLITILPHVPRTELLMRFEDQRILNQDGQPVLPDMIVRAGERYLRLIPANVEPDVNADIQIVHEDEAVLVLVKPAPLPMHAGGRFNRNTLQYILHEVYEPQKPRACHRLDANTTGLVVVARTRHFAGLVQKQFASGAVEKIYLAKVQGHPPTDSFFSDAPISDVPGALGSREVDEDNGREARTEFRVIRRDADGTALVEARPLTGRTNQIRIHLWQLGFPIVGDPVYLPGGSVGDTQTLDLSAAPLCLHAWKLAFIHPLTQTRVSFETDVPAWGCPL</sequence>
<keyword evidence="2" id="KW-0560">Oxidoreductase</keyword>
<dbReference type="Gene3D" id="3.30.2350.10">
    <property type="entry name" value="Pseudouridine synthase"/>
    <property type="match status" value="1"/>
</dbReference>
<dbReference type="Pfam" id="PF00849">
    <property type="entry name" value="PseudoU_synth_2"/>
    <property type="match status" value="1"/>
</dbReference>
<dbReference type="SUPFAM" id="SSF52821">
    <property type="entry name" value="Rhodanese/Cell cycle control phosphatase"/>
    <property type="match status" value="1"/>
</dbReference>
<dbReference type="InterPro" id="IPR006224">
    <property type="entry name" value="PsdUridine_synth_RluA-like_CS"/>
</dbReference>
<dbReference type="SMART" id="SM00450">
    <property type="entry name" value="RHOD"/>
    <property type="match status" value="1"/>
</dbReference>
<evidence type="ECO:0000313" key="6">
    <source>
        <dbReference type="Proteomes" id="UP000295662"/>
    </source>
</evidence>
<dbReference type="AlphaFoldDB" id="A0A4R7RXQ9"/>
<dbReference type="GO" id="GO:0006400">
    <property type="term" value="P:tRNA modification"/>
    <property type="evidence" value="ECO:0007669"/>
    <property type="project" value="UniProtKB-UniRule"/>
</dbReference>
<dbReference type="EMBL" id="SOCA01000005">
    <property type="protein sequence ID" value="TDU69347.1"/>
    <property type="molecule type" value="Genomic_DNA"/>
</dbReference>
<dbReference type="HAMAP" id="MF_00469">
    <property type="entry name" value="TrhO"/>
    <property type="match status" value="1"/>
</dbReference>
<dbReference type="InterPro" id="IPR036873">
    <property type="entry name" value="Rhodanese-like_dom_sf"/>
</dbReference>
<dbReference type="CDD" id="cd01518">
    <property type="entry name" value="RHOD_YceA"/>
    <property type="match status" value="1"/>
</dbReference>
<dbReference type="PROSITE" id="PS50206">
    <property type="entry name" value="RHODANESE_3"/>
    <property type="match status" value="1"/>
</dbReference>